<dbReference type="HOGENOM" id="CLU_2087238_0_0_1"/>
<proteinExistence type="predicted"/>
<reference evidence="2 3" key="1">
    <citation type="journal article" date="2011" name="Science">
        <title>The ecoresponsive genome of Daphnia pulex.</title>
        <authorList>
            <person name="Colbourne J.K."/>
            <person name="Pfrender M.E."/>
            <person name="Gilbert D."/>
            <person name="Thomas W.K."/>
            <person name="Tucker A."/>
            <person name="Oakley T.H."/>
            <person name="Tokishita S."/>
            <person name="Aerts A."/>
            <person name="Arnold G.J."/>
            <person name="Basu M.K."/>
            <person name="Bauer D.J."/>
            <person name="Caceres C.E."/>
            <person name="Carmel L."/>
            <person name="Casola C."/>
            <person name="Choi J.H."/>
            <person name="Detter J.C."/>
            <person name="Dong Q."/>
            <person name="Dusheyko S."/>
            <person name="Eads B.D."/>
            <person name="Frohlich T."/>
            <person name="Geiler-Samerotte K.A."/>
            <person name="Gerlach D."/>
            <person name="Hatcher P."/>
            <person name="Jogdeo S."/>
            <person name="Krijgsveld J."/>
            <person name="Kriventseva E.V."/>
            <person name="Kultz D."/>
            <person name="Laforsch C."/>
            <person name="Lindquist E."/>
            <person name="Lopez J."/>
            <person name="Manak J.R."/>
            <person name="Muller J."/>
            <person name="Pangilinan J."/>
            <person name="Patwardhan R.P."/>
            <person name="Pitluck S."/>
            <person name="Pritham E.J."/>
            <person name="Rechtsteiner A."/>
            <person name="Rho M."/>
            <person name="Rogozin I.B."/>
            <person name="Sakarya O."/>
            <person name="Salamov A."/>
            <person name="Schaack S."/>
            <person name="Shapiro H."/>
            <person name="Shiga Y."/>
            <person name="Skalitzky C."/>
            <person name="Smith Z."/>
            <person name="Souvorov A."/>
            <person name="Sung W."/>
            <person name="Tang Z."/>
            <person name="Tsuchiya D."/>
            <person name="Tu H."/>
            <person name="Vos H."/>
            <person name="Wang M."/>
            <person name="Wolf Y.I."/>
            <person name="Yamagata H."/>
            <person name="Yamada T."/>
            <person name="Ye Y."/>
            <person name="Shaw J.R."/>
            <person name="Andrews J."/>
            <person name="Crease T.J."/>
            <person name="Tang H."/>
            <person name="Lucas S.M."/>
            <person name="Robertson H.M."/>
            <person name="Bork P."/>
            <person name="Koonin E.V."/>
            <person name="Zdobnov E.M."/>
            <person name="Grigoriev I.V."/>
            <person name="Lynch M."/>
            <person name="Boore J.L."/>
        </authorList>
    </citation>
    <scope>NUCLEOTIDE SEQUENCE [LARGE SCALE GENOMIC DNA]</scope>
</reference>
<organism evidence="2 3">
    <name type="scientific">Daphnia pulex</name>
    <name type="common">Water flea</name>
    <dbReference type="NCBI Taxonomy" id="6669"/>
    <lineage>
        <taxon>Eukaryota</taxon>
        <taxon>Metazoa</taxon>
        <taxon>Ecdysozoa</taxon>
        <taxon>Arthropoda</taxon>
        <taxon>Crustacea</taxon>
        <taxon>Branchiopoda</taxon>
        <taxon>Diplostraca</taxon>
        <taxon>Cladocera</taxon>
        <taxon>Anomopoda</taxon>
        <taxon>Daphniidae</taxon>
        <taxon>Daphnia</taxon>
    </lineage>
</organism>
<dbReference type="AlphaFoldDB" id="E9GZU4"/>
<dbReference type="EMBL" id="GL732579">
    <property type="protein sequence ID" value="EFX74872.1"/>
    <property type="molecule type" value="Genomic_DNA"/>
</dbReference>
<keyword evidence="3" id="KW-1185">Reference proteome</keyword>
<gene>
    <name evidence="2" type="ORF">DAPPUDRAFT_108328</name>
</gene>
<evidence type="ECO:0000313" key="3">
    <source>
        <dbReference type="Proteomes" id="UP000000305"/>
    </source>
</evidence>
<evidence type="ECO:0000313" key="2">
    <source>
        <dbReference type="EMBL" id="EFX74872.1"/>
    </source>
</evidence>
<dbReference type="KEGG" id="dpx:DAPPUDRAFT_108328"/>
<evidence type="ECO:0000256" key="1">
    <source>
        <dbReference type="SAM" id="MobiDB-lite"/>
    </source>
</evidence>
<feature type="compositionally biased region" description="Polar residues" evidence="1">
    <location>
        <begin position="38"/>
        <end position="48"/>
    </location>
</feature>
<accession>E9GZU4</accession>
<sequence length="117" mass="13021">MRNTATSLLNMTRTLQKRKQRRVLSLIVGYSVACLSKSNNEATSTENPTVLDDDSQSSSSDAILEDISISFDYFKNAQISKRKSRAPSLIAEPSLLNDEATQVERSLSNTNRSLKHN</sequence>
<dbReference type="InParanoid" id="E9GZU4"/>
<dbReference type="Proteomes" id="UP000000305">
    <property type="component" value="Unassembled WGS sequence"/>
</dbReference>
<protein>
    <submittedName>
        <fullName evidence="2">Uncharacterized protein</fullName>
    </submittedName>
</protein>
<feature type="region of interest" description="Disordered" evidence="1">
    <location>
        <begin position="38"/>
        <end position="57"/>
    </location>
</feature>
<name>E9GZU4_DAPPU</name>